<dbReference type="Proteomes" id="UP000245870">
    <property type="component" value="Unassembled WGS sequence"/>
</dbReference>
<keyword evidence="2" id="KW-1185">Reference proteome</keyword>
<evidence type="ECO:0000313" key="2">
    <source>
        <dbReference type="Proteomes" id="UP000245870"/>
    </source>
</evidence>
<organism evidence="1 2">
    <name type="scientific">Hallella colorans</name>
    <dbReference type="NCBI Taxonomy" id="1703337"/>
    <lineage>
        <taxon>Bacteria</taxon>
        <taxon>Pseudomonadati</taxon>
        <taxon>Bacteroidota</taxon>
        <taxon>Bacteroidia</taxon>
        <taxon>Bacteroidales</taxon>
        <taxon>Prevotellaceae</taxon>
        <taxon>Hallella</taxon>
    </lineage>
</organism>
<dbReference type="RefSeq" id="WP_165815046.1">
    <property type="nucleotide sequence ID" value="NZ_CALDWB010000025.1"/>
</dbReference>
<proteinExistence type="predicted"/>
<reference evidence="1 2" key="1">
    <citation type="submission" date="2018-05" db="EMBL/GenBank/DDBJ databases">
        <title>Genomic Encyclopedia of Type Strains, Phase IV (KMG-IV): sequencing the most valuable type-strain genomes for metagenomic binning, comparative biology and taxonomic classification.</title>
        <authorList>
            <person name="Goeker M."/>
        </authorList>
    </citation>
    <scope>NUCLEOTIDE SEQUENCE [LARGE SCALE GENOMIC DNA]</scope>
    <source>
        <strain evidence="1 2">DSM 100333</strain>
    </source>
</reference>
<sequence length="50" mass="6011">MDKVFTCFESDDNARREELVRVIEHSVERLTIAELEALYYDLVSKDYIRE</sequence>
<dbReference type="AlphaFoldDB" id="A0A2U0U702"/>
<name>A0A2U0U702_9BACT</name>
<accession>A0A2U0U702</accession>
<evidence type="ECO:0000313" key="1">
    <source>
        <dbReference type="EMBL" id="PVX53393.1"/>
    </source>
</evidence>
<gene>
    <name evidence="1" type="ORF">C7379_11355</name>
</gene>
<protein>
    <submittedName>
        <fullName evidence="1">Uncharacterized protein</fullName>
    </submittedName>
</protein>
<comment type="caution">
    <text evidence="1">The sequence shown here is derived from an EMBL/GenBank/DDBJ whole genome shotgun (WGS) entry which is preliminary data.</text>
</comment>
<dbReference type="EMBL" id="QENY01000013">
    <property type="protein sequence ID" value="PVX53393.1"/>
    <property type="molecule type" value="Genomic_DNA"/>
</dbReference>